<dbReference type="InterPro" id="IPR029058">
    <property type="entry name" value="AB_hydrolase_fold"/>
</dbReference>
<dbReference type="Gene3D" id="3.40.50.1820">
    <property type="entry name" value="alpha/beta hydrolase"/>
    <property type="match status" value="1"/>
</dbReference>
<dbReference type="RefSeq" id="WP_114055259.1">
    <property type="nucleotide sequence ID" value="NZ_CP030862.1"/>
</dbReference>
<dbReference type="SUPFAM" id="SSF53474">
    <property type="entry name" value="alpha/beta-Hydrolases"/>
    <property type="match status" value="1"/>
</dbReference>
<comment type="similarity">
    <text evidence="1">Belongs to the peptidase S33 family.</text>
</comment>
<evidence type="ECO:0000313" key="6">
    <source>
        <dbReference type="EMBL" id="AXE24078.1"/>
    </source>
</evidence>
<feature type="active site" description="Proton acceptor" evidence="4">
    <location>
        <position position="363"/>
    </location>
</feature>
<dbReference type="PIRSF" id="PIRSF001112">
    <property type="entry name" value="Epoxide_hydrolase"/>
    <property type="match status" value="1"/>
</dbReference>
<dbReference type="PRINTS" id="PR00412">
    <property type="entry name" value="EPOXHYDRLASE"/>
</dbReference>
<evidence type="ECO:0000256" key="3">
    <source>
        <dbReference type="ARBA" id="ARBA00022801"/>
    </source>
</evidence>
<gene>
    <name evidence="6" type="ORF">C0216_11975</name>
</gene>
<dbReference type="EMBL" id="CP030862">
    <property type="protein sequence ID" value="AXE24078.1"/>
    <property type="molecule type" value="Genomic_DNA"/>
</dbReference>
<evidence type="ECO:0000256" key="2">
    <source>
        <dbReference type="ARBA" id="ARBA00022797"/>
    </source>
</evidence>
<feature type="active site" description="Nucleophile" evidence="4">
    <location>
        <position position="175"/>
    </location>
</feature>
<dbReference type="OrthoDB" id="4654311at2"/>
<evidence type="ECO:0000313" key="7">
    <source>
        <dbReference type="Proteomes" id="UP000252004"/>
    </source>
</evidence>
<dbReference type="InterPro" id="IPR010497">
    <property type="entry name" value="Epoxide_hydro_N"/>
</dbReference>
<dbReference type="KEGG" id="sgz:C0216_11975"/>
<feature type="domain" description="Epoxide hydrolase N-terminal" evidence="5">
    <location>
        <begin position="1"/>
        <end position="106"/>
    </location>
</feature>
<accession>A0A344TZK7</accession>
<sequence length="391" mass="43079">MRPFRIDIPQADLDDLRERLARTRWPAETPDTGWTRGAPQGYLRELAAYWRDEFDWRAVEARANAFPQFHTRIDGADIHVLHARSPEPDAVPLLLTHGWPGSFLEFLDVIGPLTDPRAHGGDPADAFHVVAPTLPGYGFSSPLTEHGWELPRVARMWASLMAELGYDRYLPQGGDLGATVALLLGVLDSDHVIGTHVNFLFAPPSGEPGELDDLAPADLARLDRLADFGDQGSGYMKLFATRPQTVGYGMTDSPVGQLAWSVEKFHEWSDSEKNPEDALSRDQLLAHATLYWLTGTAGSSAHLYCDNAAFMPTSATPPPPLPAPPGPLGVAVFPNDLAQPVRRLAERRYPSIVHWSEFERGGHFAAMERPAEFTADVRAFRRTALAAARQP</sequence>
<keyword evidence="2" id="KW-0058">Aromatic hydrocarbons catabolism</keyword>
<evidence type="ECO:0000256" key="4">
    <source>
        <dbReference type="PIRSR" id="PIRSR001112-1"/>
    </source>
</evidence>
<feature type="active site" description="Proton donor" evidence="4">
    <location>
        <position position="304"/>
    </location>
</feature>
<keyword evidence="7" id="KW-1185">Reference proteome</keyword>
<keyword evidence="3 6" id="KW-0378">Hydrolase</keyword>
<dbReference type="AlphaFoldDB" id="A0A344TZK7"/>
<proteinExistence type="inferred from homology"/>
<dbReference type="Pfam" id="PF06441">
    <property type="entry name" value="EHN"/>
    <property type="match status" value="1"/>
</dbReference>
<organism evidence="6 7">
    <name type="scientific">Streptomyces globosus</name>
    <dbReference type="NCBI Taxonomy" id="68209"/>
    <lineage>
        <taxon>Bacteria</taxon>
        <taxon>Bacillati</taxon>
        <taxon>Actinomycetota</taxon>
        <taxon>Actinomycetes</taxon>
        <taxon>Kitasatosporales</taxon>
        <taxon>Streptomycetaceae</taxon>
        <taxon>Streptomyces</taxon>
    </lineage>
</organism>
<dbReference type="Proteomes" id="UP000252004">
    <property type="component" value="Chromosome"/>
</dbReference>
<evidence type="ECO:0000259" key="5">
    <source>
        <dbReference type="Pfam" id="PF06441"/>
    </source>
</evidence>
<name>A0A344TZK7_9ACTN</name>
<protein>
    <submittedName>
        <fullName evidence="6">Epoxide hydrolase</fullName>
    </submittedName>
</protein>
<reference evidence="6 7" key="1">
    <citation type="submission" date="2018-01" db="EMBL/GenBank/DDBJ databases">
        <title>Draft genome Sequence of streptomyces globosus LZH-48.</title>
        <authorList>
            <person name="Ran K."/>
            <person name="Li Z."/>
            <person name="Wei S."/>
            <person name="Dong R."/>
        </authorList>
    </citation>
    <scope>NUCLEOTIDE SEQUENCE [LARGE SCALE GENOMIC DNA]</scope>
    <source>
        <strain evidence="6 7">LZH-48</strain>
    </source>
</reference>
<dbReference type="PANTHER" id="PTHR21661">
    <property type="entry name" value="EPOXIDE HYDROLASE 1-RELATED"/>
    <property type="match status" value="1"/>
</dbReference>
<dbReference type="GO" id="GO:0097176">
    <property type="term" value="P:epoxide metabolic process"/>
    <property type="evidence" value="ECO:0007669"/>
    <property type="project" value="TreeGrafter"/>
</dbReference>
<evidence type="ECO:0000256" key="1">
    <source>
        <dbReference type="ARBA" id="ARBA00010088"/>
    </source>
</evidence>
<dbReference type="InterPro" id="IPR016292">
    <property type="entry name" value="Epoxide_hydrolase"/>
</dbReference>
<dbReference type="PANTHER" id="PTHR21661:SF35">
    <property type="entry name" value="EPOXIDE HYDROLASE"/>
    <property type="match status" value="1"/>
</dbReference>
<dbReference type="GO" id="GO:0004301">
    <property type="term" value="F:epoxide hydrolase activity"/>
    <property type="evidence" value="ECO:0007669"/>
    <property type="project" value="TreeGrafter"/>
</dbReference>
<dbReference type="InterPro" id="IPR000639">
    <property type="entry name" value="Epox_hydrolase-like"/>
</dbReference>